<feature type="domain" description="FAD-binding" evidence="1">
    <location>
        <begin position="6"/>
        <end position="355"/>
    </location>
</feature>
<dbReference type="Gene3D" id="3.50.50.60">
    <property type="entry name" value="FAD/NAD(P)-binding domain"/>
    <property type="match status" value="1"/>
</dbReference>
<dbReference type="GO" id="GO:0071949">
    <property type="term" value="F:FAD binding"/>
    <property type="evidence" value="ECO:0007669"/>
    <property type="project" value="InterPro"/>
</dbReference>
<dbReference type="SUPFAM" id="SSF51905">
    <property type="entry name" value="FAD/NAD(P)-binding domain"/>
    <property type="match status" value="1"/>
</dbReference>
<keyword evidence="3" id="KW-1185">Reference proteome</keyword>
<protein>
    <recommendedName>
        <fullName evidence="1">FAD-binding domain-containing protein</fullName>
    </recommendedName>
</protein>
<dbReference type="InterPro" id="IPR036188">
    <property type="entry name" value="FAD/NAD-bd_sf"/>
</dbReference>
<name>A0A8T0I0I4_CERPU</name>
<dbReference type="Pfam" id="PF01494">
    <property type="entry name" value="FAD_binding_3"/>
    <property type="match status" value="1"/>
</dbReference>
<dbReference type="Proteomes" id="UP000822688">
    <property type="component" value="Chromosome 5"/>
</dbReference>
<accession>A0A8T0I0I4</accession>
<gene>
    <name evidence="2" type="ORF">KC19_5G079900</name>
</gene>
<dbReference type="InterPro" id="IPR002938">
    <property type="entry name" value="FAD-bd"/>
</dbReference>
<dbReference type="PANTHER" id="PTHR46496">
    <property type="match status" value="1"/>
</dbReference>
<dbReference type="PRINTS" id="PR00420">
    <property type="entry name" value="RNGMNOXGNASE"/>
</dbReference>
<comment type="caution">
    <text evidence="2">The sequence shown here is derived from an EMBL/GenBank/DDBJ whole genome shotgun (WGS) entry which is preliminary data.</text>
</comment>
<dbReference type="EMBL" id="CM026425">
    <property type="protein sequence ID" value="KAG0576439.1"/>
    <property type="molecule type" value="Genomic_DNA"/>
</dbReference>
<dbReference type="PANTHER" id="PTHR46496:SF4">
    <property type="entry name" value="ZEAXANTHIN EPOXIDASE"/>
    <property type="match status" value="1"/>
</dbReference>
<evidence type="ECO:0000313" key="3">
    <source>
        <dbReference type="Proteomes" id="UP000822688"/>
    </source>
</evidence>
<sequence length="436" mass="48273">MAVDMDMDVVIVGGGLGGLAVALGLQERGIRAEVFEKAPKVRPHSGTALSLAANGLRGLDGVKPGLASRMIKEGAHITHLRAIGRVDGEPAKEVIIPCQPGLMCMIPWKTAQQTLAEEVPDQSTLHWRHTFVDYKAIEGGVEARFEVAVDGEGGQSSVETKVVRAKLLVGADGLWSQVRKILVGPEGDEPRDLYLNTWNALIPTESFRSLNLHQSNEICINHFVSKSKLCYLSDSGCGLTLWQVRGPDVSGEITKAYAADLEAHGPDVRKVRALRQMEDLEDMQHMVEAMKATHPDMVREARQVDRRPLTSWSNSSKTVVLIGDAAHAMYPGPGEGARTSFEDAHQLCNLLQEVFCSSPVASLEDAVTRFEKIRIPRVSKIQAYAAERTYWPEYIPEWAKKLTDAEKAQRSKEYVKWVLQYPECMFGDPESTYWKP</sequence>
<dbReference type="AlphaFoldDB" id="A0A8T0I0I4"/>
<evidence type="ECO:0000313" key="2">
    <source>
        <dbReference type="EMBL" id="KAG0576439.1"/>
    </source>
</evidence>
<proteinExistence type="predicted"/>
<reference evidence="2" key="1">
    <citation type="submission" date="2020-06" db="EMBL/GenBank/DDBJ databases">
        <title>WGS assembly of Ceratodon purpureus strain R40.</title>
        <authorList>
            <person name="Carey S.B."/>
            <person name="Jenkins J."/>
            <person name="Shu S."/>
            <person name="Lovell J.T."/>
            <person name="Sreedasyam A."/>
            <person name="Maumus F."/>
            <person name="Tiley G.P."/>
            <person name="Fernandez-Pozo N."/>
            <person name="Barry K."/>
            <person name="Chen C."/>
            <person name="Wang M."/>
            <person name="Lipzen A."/>
            <person name="Daum C."/>
            <person name="Saski C.A."/>
            <person name="Payton A.C."/>
            <person name="Mcbreen J.C."/>
            <person name="Conrad R.E."/>
            <person name="Kollar L.M."/>
            <person name="Olsson S."/>
            <person name="Huttunen S."/>
            <person name="Landis J.B."/>
            <person name="Wickett N.J."/>
            <person name="Johnson M.G."/>
            <person name="Rensing S.A."/>
            <person name="Grimwood J."/>
            <person name="Schmutz J."/>
            <person name="Mcdaniel S.F."/>
        </authorList>
    </citation>
    <scope>NUCLEOTIDE SEQUENCE</scope>
    <source>
        <strain evidence="2">R40</strain>
    </source>
</reference>
<organism evidence="2 3">
    <name type="scientific">Ceratodon purpureus</name>
    <name type="common">Fire moss</name>
    <name type="synonym">Dicranum purpureum</name>
    <dbReference type="NCBI Taxonomy" id="3225"/>
    <lineage>
        <taxon>Eukaryota</taxon>
        <taxon>Viridiplantae</taxon>
        <taxon>Streptophyta</taxon>
        <taxon>Embryophyta</taxon>
        <taxon>Bryophyta</taxon>
        <taxon>Bryophytina</taxon>
        <taxon>Bryopsida</taxon>
        <taxon>Dicranidae</taxon>
        <taxon>Pseudoditrichales</taxon>
        <taxon>Ditrichaceae</taxon>
        <taxon>Ceratodon</taxon>
    </lineage>
</organism>
<evidence type="ECO:0000259" key="1">
    <source>
        <dbReference type="Pfam" id="PF01494"/>
    </source>
</evidence>